<sequence length="333" mass="37531">MRKKLSDKKSVVKFEEDIDMVIEELEVEVCEDKGDEVDMMAIENLEADTVDNQEDDSSTDIFEELEVEITEDKEAEAGMEVIENLEIDAVDNQEDDSSTDIFEELEVEITEDKEAEAGMEVIENLEIDAVDNQEDDTIIDIFDEHEVEATEAINDKDTVDLSQNKIAEPMLRNYLTTGDITKQNHDDVSLINQAFENAIPIFDEYSSVDSQSISRVIGSAGIMSIINSLKNGKRLSFCRDLMLKLKLPERVQIGTNSNSIIIGVKLPFKCNDFKISKTGGKSIIYSGPLVMEITKKFNLDYSNRTSITFHDVTYGEFEGFPYAIIKIINDGEI</sequence>
<dbReference type="EMBL" id="CP017269">
    <property type="protein sequence ID" value="AOT72806.1"/>
    <property type="molecule type" value="Genomic_DNA"/>
</dbReference>
<proteinExistence type="predicted"/>
<accession>A0A1D8GPB9</accession>
<name>A0A1D8GPB9_9FIRM</name>
<reference evidence="1 2" key="1">
    <citation type="submission" date="2016-09" db="EMBL/GenBank/DDBJ databases">
        <title>Genomic analysis reveals versatility of anaerobic energy metabolism of Geosporobacter ferrireducens IRF9 of phylum Firmicutes.</title>
        <authorList>
            <person name="Kim S.-J."/>
        </authorList>
    </citation>
    <scope>NUCLEOTIDE SEQUENCE [LARGE SCALE GENOMIC DNA]</scope>
    <source>
        <strain evidence="1 2">IRF9</strain>
    </source>
</reference>
<dbReference type="OrthoDB" id="2595775at2"/>
<organism evidence="1 2">
    <name type="scientific">Geosporobacter ferrireducens</name>
    <dbReference type="NCBI Taxonomy" id="1424294"/>
    <lineage>
        <taxon>Bacteria</taxon>
        <taxon>Bacillati</taxon>
        <taxon>Bacillota</taxon>
        <taxon>Clostridia</taxon>
        <taxon>Peptostreptococcales</taxon>
        <taxon>Thermotaleaceae</taxon>
        <taxon>Geosporobacter</taxon>
    </lineage>
</organism>
<keyword evidence="2" id="KW-1185">Reference proteome</keyword>
<protein>
    <submittedName>
        <fullName evidence="1">Uncharacterized protein</fullName>
    </submittedName>
</protein>
<gene>
    <name evidence="1" type="ORF">Gferi_26555</name>
</gene>
<evidence type="ECO:0000313" key="2">
    <source>
        <dbReference type="Proteomes" id="UP000095743"/>
    </source>
</evidence>
<dbReference type="Proteomes" id="UP000095743">
    <property type="component" value="Chromosome"/>
</dbReference>
<dbReference type="AlphaFoldDB" id="A0A1D8GPB9"/>
<dbReference type="STRING" id="1424294.Gferi_26555"/>
<dbReference type="RefSeq" id="WP_069981115.1">
    <property type="nucleotide sequence ID" value="NZ_CP017269.1"/>
</dbReference>
<dbReference type="KEGG" id="gfe:Gferi_26555"/>
<evidence type="ECO:0000313" key="1">
    <source>
        <dbReference type="EMBL" id="AOT72806.1"/>
    </source>
</evidence>